<name>A0A9N8F4W5_9STRA</name>
<dbReference type="EMBL" id="CAICTM010003024">
    <property type="protein sequence ID" value="CAB9530750.1"/>
    <property type="molecule type" value="Genomic_DNA"/>
</dbReference>
<evidence type="ECO:0000313" key="2">
    <source>
        <dbReference type="Proteomes" id="UP001153069"/>
    </source>
</evidence>
<dbReference type="Proteomes" id="UP001153069">
    <property type="component" value="Unassembled WGS sequence"/>
</dbReference>
<sequence>MQVGCADVVKDDRRLTAVGTIPDDHRQLTTTTGVAGLNGWQCAPHSINIECLPGYVMKGVCTSGRTADCMDFCDPDAWTGIPCEPAPATALVGTGTWSAPFGFGGFSSNEFYECGENEYACQAKLPTAMVVMPASSAAQLHPSPLTLWDGGHTCAP</sequence>
<dbReference type="AlphaFoldDB" id="A0A9N8F4W5"/>
<gene>
    <name evidence="1" type="ORF">SEMRO_3026_G342340.1</name>
</gene>
<proteinExistence type="predicted"/>
<evidence type="ECO:0000313" key="1">
    <source>
        <dbReference type="EMBL" id="CAB9530750.1"/>
    </source>
</evidence>
<keyword evidence="2" id="KW-1185">Reference proteome</keyword>
<protein>
    <submittedName>
        <fullName evidence="1">Uncharacterized protein</fullName>
    </submittedName>
</protein>
<comment type="caution">
    <text evidence="1">The sequence shown here is derived from an EMBL/GenBank/DDBJ whole genome shotgun (WGS) entry which is preliminary data.</text>
</comment>
<organism evidence="1 2">
    <name type="scientific">Seminavis robusta</name>
    <dbReference type="NCBI Taxonomy" id="568900"/>
    <lineage>
        <taxon>Eukaryota</taxon>
        <taxon>Sar</taxon>
        <taxon>Stramenopiles</taxon>
        <taxon>Ochrophyta</taxon>
        <taxon>Bacillariophyta</taxon>
        <taxon>Bacillariophyceae</taxon>
        <taxon>Bacillariophycidae</taxon>
        <taxon>Naviculales</taxon>
        <taxon>Naviculaceae</taxon>
        <taxon>Seminavis</taxon>
    </lineage>
</organism>
<accession>A0A9N8F4W5</accession>
<reference evidence="1" key="1">
    <citation type="submission" date="2020-06" db="EMBL/GenBank/DDBJ databases">
        <authorList>
            <consortium name="Plant Systems Biology data submission"/>
        </authorList>
    </citation>
    <scope>NUCLEOTIDE SEQUENCE</scope>
    <source>
        <strain evidence="1">D6</strain>
    </source>
</reference>